<sequence>MDDLFDELRHLVRHPVRANVEIARAVADTELGRACVTLVRHPIRTLRTTFGLILDDIGRGLR</sequence>
<proteinExistence type="predicted"/>
<accession>A0A9Y2IB20</accession>
<dbReference type="AlphaFoldDB" id="A0A9Y2IB20"/>
<dbReference type="KEGG" id="acab:QRX50_31525"/>
<evidence type="ECO:0000313" key="1">
    <source>
        <dbReference type="EMBL" id="WIX75991.1"/>
    </source>
</evidence>
<protein>
    <submittedName>
        <fullName evidence="1">Uncharacterized protein</fullName>
    </submittedName>
</protein>
<dbReference type="EMBL" id="CP127294">
    <property type="protein sequence ID" value="WIX75991.1"/>
    <property type="molecule type" value="Genomic_DNA"/>
</dbReference>
<dbReference type="RefSeq" id="WP_285966753.1">
    <property type="nucleotide sequence ID" value="NZ_CP127294.1"/>
</dbReference>
<name>A0A9Y2IB20_9PSEU</name>
<dbReference type="Proteomes" id="UP001236014">
    <property type="component" value="Chromosome"/>
</dbReference>
<organism evidence="1 2">
    <name type="scientific">Amycolatopsis carbonis</name>
    <dbReference type="NCBI Taxonomy" id="715471"/>
    <lineage>
        <taxon>Bacteria</taxon>
        <taxon>Bacillati</taxon>
        <taxon>Actinomycetota</taxon>
        <taxon>Actinomycetes</taxon>
        <taxon>Pseudonocardiales</taxon>
        <taxon>Pseudonocardiaceae</taxon>
        <taxon>Amycolatopsis</taxon>
    </lineage>
</organism>
<evidence type="ECO:0000313" key="2">
    <source>
        <dbReference type="Proteomes" id="UP001236014"/>
    </source>
</evidence>
<gene>
    <name evidence="1" type="ORF">QRX50_31525</name>
</gene>
<keyword evidence="2" id="KW-1185">Reference proteome</keyword>
<reference evidence="1 2" key="1">
    <citation type="submission" date="2023-06" db="EMBL/GenBank/DDBJ databases">
        <authorList>
            <person name="Oyuntsetseg B."/>
            <person name="Kim S.B."/>
        </authorList>
    </citation>
    <scope>NUCLEOTIDE SEQUENCE [LARGE SCALE GENOMIC DNA]</scope>
    <source>
        <strain evidence="1 2">2-15</strain>
    </source>
</reference>